<gene>
    <name evidence="2" type="ORF">MEBOL_001039</name>
</gene>
<dbReference type="Proteomes" id="UP000217289">
    <property type="component" value="Chromosome"/>
</dbReference>
<feature type="transmembrane region" description="Helical" evidence="1">
    <location>
        <begin position="29"/>
        <end position="45"/>
    </location>
</feature>
<dbReference type="AlphaFoldDB" id="A0A250I750"/>
<keyword evidence="1" id="KW-1133">Transmembrane helix</keyword>
<keyword evidence="1" id="KW-0812">Transmembrane</keyword>
<sequence length="100" mass="9681">MAMLSLAALAFAVSSVANLSLGAEGRSRWVAALAALAAAGCGVAAHGAVQGLLVTGVLAMTAASVLVLVLAPRPERARPVALVSGLAGLLPALLAGVLGW</sequence>
<evidence type="ECO:0000313" key="2">
    <source>
        <dbReference type="EMBL" id="ATB27595.1"/>
    </source>
</evidence>
<dbReference type="KEGG" id="mbd:MEBOL_001039"/>
<dbReference type="EMBL" id="CP022163">
    <property type="protein sequence ID" value="ATB27595.1"/>
    <property type="molecule type" value="Genomic_DNA"/>
</dbReference>
<dbReference type="RefSeq" id="WP_218920879.1">
    <property type="nucleotide sequence ID" value="NZ_CP022163.1"/>
</dbReference>
<protein>
    <submittedName>
        <fullName evidence="2">Uncharacterized protein</fullName>
    </submittedName>
</protein>
<evidence type="ECO:0000313" key="3">
    <source>
        <dbReference type="Proteomes" id="UP000217289"/>
    </source>
</evidence>
<evidence type="ECO:0000256" key="1">
    <source>
        <dbReference type="SAM" id="Phobius"/>
    </source>
</evidence>
<proteinExistence type="predicted"/>
<name>A0A250I750_9BACT</name>
<keyword evidence="1" id="KW-0472">Membrane</keyword>
<keyword evidence="3" id="KW-1185">Reference proteome</keyword>
<organism evidence="2 3">
    <name type="scientific">Melittangium boletus DSM 14713</name>
    <dbReference type="NCBI Taxonomy" id="1294270"/>
    <lineage>
        <taxon>Bacteria</taxon>
        <taxon>Pseudomonadati</taxon>
        <taxon>Myxococcota</taxon>
        <taxon>Myxococcia</taxon>
        <taxon>Myxococcales</taxon>
        <taxon>Cystobacterineae</taxon>
        <taxon>Archangiaceae</taxon>
        <taxon>Melittangium</taxon>
    </lineage>
</organism>
<feature type="transmembrane region" description="Helical" evidence="1">
    <location>
        <begin position="52"/>
        <end position="71"/>
    </location>
</feature>
<accession>A0A250I750</accession>
<feature type="transmembrane region" description="Helical" evidence="1">
    <location>
        <begin position="77"/>
        <end position="98"/>
    </location>
</feature>
<reference evidence="2 3" key="1">
    <citation type="submission" date="2017-06" db="EMBL/GenBank/DDBJ databases">
        <authorList>
            <person name="Kim H.J."/>
            <person name="Triplett B.A."/>
        </authorList>
    </citation>
    <scope>NUCLEOTIDE SEQUENCE [LARGE SCALE GENOMIC DNA]</scope>
    <source>
        <strain evidence="2 3">DSM 14713</strain>
    </source>
</reference>